<evidence type="ECO:0000256" key="1">
    <source>
        <dbReference type="SAM" id="MobiDB-lite"/>
    </source>
</evidence>
<evidence type="ECO:0000313" key="2">
    <source>
        <dbReference type="EMBL" id="CAI4018999.1"/>
    </source>
</evidence>
<feature type="non-terminal residue" evidence="2">
    <location>
        <position position="1"/>
    </location>
</feature>
<sequence length="111" mass="12352">STLELKEAPGMTDSADESEYQEDSESEELSDEGSDEADSEPDDDELETLKKLMSVNDKSFEDLELPPKVVKSTQKAWETFVSVFERREGAADSLYGAFFDAAPNLQGMFRA</sequence>
<reference evidence="2" key="1">
    <citation type="submission" date="2022-10" db="EMBL/GenBank/DDBJ databases">
        <authorList>
            <person name="Chen Y."/>
            <person name="Dougan E. K."/>
            <person name="Chan C."/>
            <person name="Rhodes N."/>
            <person name="Thang M."/>
        </authorList>
    </citation>
    <scope>NUCLEOTIDE SEQUENCE</scope>
</reference>
<reference evidence="3 4" key="2">
    <citation type="submission" date="2024-05" db="EMBL/GenBank/DDBJ databases">
        <authorList>
            <person name="Chen Y."/>
            <person name="Shah S."/>
            <person name="Dougan E. K."/>
            <person name="Thang M."/>
            <person name="Chan C."/>
        </authorList>
    </citation>
    <scope>NUCLEOTIDE SEQUENCE [LARGE SCALE GENOMIC DNA]</scope>
</reference>
<gene>
    <name evidence="2" type="ORF">C1SCF055_LOCUS43528</name>
</gene>
<dbReference type="Proteomes" id="UP001152797">
    <property type="component" value="Unassembled WGS sequence"/>
</dbReference>
<proteinExistence type="predicted"/>
<evidence type="ECO:0000313" key="3">
    <source>
        <dbReference type="EMBL" id="CAL4806311.1"/>
    </source>
</evidence>
<keyword evidence="4" id="KW-1185">Reference proteome</keyword>
<dbReference type="AlphaFoldDB" id="A0A9P1M4E0"/>
<evidence type="ECO:0000313" key="4">
    <source>
        <dbReference type="Proteomes" id="UP001152797"/>
    </source>
</evidence>
<feature type="non-terminal residue" evidence="2">
    <location>
        <position position="111"/>
    </location>
</feature>
<organism evidence="2">
    <name type="scientific">Cladocopium goreaui</name>
    <dbReference type="NCBI Taxonomy" id="2562237"/>
    <lineage>
        <taxon>Eukaryota</taxon>
        <taxon>Sar</taxon>
        <taxon>Alveolata</taxon>
        <taxon>Dinophyceae</taxon>
        <taxon>Suessiales</taxon>
        <taxon>Symbiodiniaceae</taxon>
        <taxon>Cladocopium</taxon>
    </lineage>
</organism>
<dbReference type="EMBL" id="CAMXCT020006726">
    <property type="protein sequence ID" value="CAL1172374.1"/>
    <property type="molecule type" value="Genomic_DNA"/>
</dbReference>
<accession>A0A9P1M4E0</accession>
<feature type="compositionally biased region" description="Acidic residues" evidence="1">
    <location>
        <begin position="14"/>
        <end position="44"/>
    </location>
</feature>
<dbReference type="EMBL" id="CAMXCT010006726">
    <property type="protein sequence ID" value="CAI4018999.1"/>
    <property type="molecule type" value="Genomic_DNA"/>
</dbReference>
<feature type="region of interest" description="Disordered" evidence="1">
    <location>
        <begin position="1"/>
        <end position="44"/>
    </location>
</feature>
<comment type="caution">
    <text evidence="2">The sequence shown here is derived from an EMBL/GenBank/DDBJ whole genome shotgun (WGS) entry which is preliminary data.</text>
</comment>
<protein>
    <submittedName>
        <fullName evidence="3">Globin family profile domain-containing protein</fullName>
    </submittedName>
</protein>
<name>A0A9P1M4E0_9DINO</name>
<dbReference type="EMBL" id="CAMXCT030006726">
    <property type="protein sequence ID" value="CAL4806311.1"/>
    <property type="molecule type" value="Genomic_DNA"/>
</dbReference>